<dbReference type="EMBL" id="JAEMHM010000002">
    <property type="protein sequence ID" value="MBJ6723623.1"/>
    <property type="molecule type" value="Genomic_DNA"/>
</dbReference>
<feature type="binding site" evidence="2">
    <location>
        <position position="65"/>
    </location>
    <ligand>
        <name>Fe cation</name>
        <dbReference type="ChEBI" id="CHEBI:24875"/>
    </ligand>
</feature>
<reference evidence="3" key="1">
    <citation type="submission" date="2020-12" db="EMBL/GenBank/DDBJ databases">
        <title>Geomonas sp. Red875, isolated from river sediment.</title>
        <authorList>
            <person name="Xu Z."/>
            <person name="Zhang Z."/>
            <person name="Masuda Y."/>
            <person name="Itoh H."/>
            <person name="Senoo K."/>
        </authorList>
    </citation>
    <scope>NUCLEOTIDE SEQUENCE</scope>
    <source>
        <strain evidence="3">Red875</strain>
    </source>
</reference>
<feature type="binding site" evidence="2">
    <location>
        <position position="413"/>
    </location>
    <ligand>
        <name>Ni(2+)</name>
        <dbReference type="ChEBI" id="CHEBI:49786"/>
    </ligand>
</feature>
<dbReference type="PROSITE" id="PS00508">
    <property type="entry name" value="NI_HGENASE_L_2"/>
    <property type="match status" value="1"/>
</dbReference>
<name>A0A8J7JAY3_9BACT</name>
<feature type="binding site" evidence="2">
    <location>
        <position position="419"/>
    </location>
    <ligand>
        <name>Mg(2+)</name>
        <dbReference type="ChEBI" id="CHEBI:18420"/>
    </ligand>
</feature>
<keyword evidence="2" id="KW-0533">Nickel</keyword>
<protein>
    <submittedName>
        <fullName evidence="3">Ni/Fe hydrogenase subunit alpha</fullName>
    </submittedName>
</protein>
<comment type="cofactor">
    <cofactor evidence="2">
        <name>Fe cation</name>
        <dbReference type="ChEBI" id="CHEBI:24875"/>
    </cofactor>
</comment>
<comment type="caution">
    <text evidence="3">The sequence shown here is derived from an EMBL/GenBank/DDBJ whole genome shotgun (WGS) entry which is preliminary data.</text>
</comment>
<keyword evidence="4" id="KW-1185">Reference proteome</keyword>
<dbReference type="SUPFAM" id="SSF56762">
    <property type="entry name" value="HydB/Nqo4-like"/>
    <property type="match status" value="1"/>
</dbReference>
<evidence type="ECO:0000313" key="4">
    <source>
        <dbReference type="Proteomes" id="UP000636888"/>
    </source>
</evidence>
<keyword evidence="2" id="KW-0479">Metal-binding</keyword>
<gene>
    <name evidence="3" type="ORF">JFN93_02770</name>
</gene>
<keyword evidence="2" id="KW-0408">Iron</keyword>
<evidence type="ECO:0000256" key="2">
    <source>
        <dbReference type="PIRSR" id="PIRSR601501-1"/>
    </source>
</evidence>
<dbReference type="AlphaFoldDB" id="A0A8J7JAY3"/>
<proteinExistence type="predicted"/>
<dbReference type="GO" id="GO:0016151">
    <property type="term" value="F:nickel cation binding"/>
    <property type="evidence" value="ECO:0007669"/>
    <property type="project" value="InterPro"/>
</dbReference>
<evidence type="ECO:0000313" key="3">
    <source>
        <dbReference type="EMBL" id="MBJ6723623.1"/>
    </source>
</evidence>
<accession>A0A8J7JAY3</accession>
<dbReference type="RefSeq" id="WP_199382463.1">
    <property type="nucleotide sequence ID" value="NZ_JAEMHM010000002.1"/>
</dbReference>
<dbReference type="Pfam" id="PF00374">
    <property type="entry name" value="NiFeSe_Hases"/>
    <property type="match status" value="2"/>
</dbReference>
<feature type="binding site" evidence="2">
    <location>
        <position position="43"/>
    </location>
    <ligand>
        <name>Mg(2+)</name>
        <dbReference type="ChEBI" id="CHEBI:18420"/>
    </ligand>
</feature>
<dbReference type="InterPro" id="IPR001501">
    <property type="entry name" value="Ni-dep_hyd_lsu"/>
</dbReference>
<comment type="cofactor">
    <cofactor evidence="2">
        <name>Ni(2+)</name>
        <dbReference type="ChEBI" id="CHEBI:49786"/>
    </cofactor>
</comment>
<dbReference type="InterPro" id="IPR018194">
    <property type="entry name" value="Ni-dep_hyd_lsu_Ni_BS"/>
</dbReference>
<dbReference type="Proteomes" id="UP000636888">
    <property type="component" value="Unassembled WGS sequence"/>
</dbReference>
<dbReference type="GO" id="GO:0008901">
    <property type="term" value="F:ferredoxin hydrogenase activity"/>
    <property type="evidence" value="ECO:0007669"/>
    <property type="project" value="InterPro"/>
</dbReference>
<keyword evidence="2" id="KW-0460">Magnesium</keyword>
<dbReference type="PANTHER" id="PTHR43600">
    <property type="entry name" value="COENZYME F420 HYDROGENASE, SUBUNIT ALPHA"/>
    <property type="match status" value="1"/>
</dbReference>
<keyword evidence="1" id="KW-0560">Oxidoreductase</keyword>
<feature type="binding site" evidence="2">
    <location>
        <position position="416"/>
    </location>
    <ligand>
        <name>Fe cation</name>
        <dbReference type="ChEBI" id="CHEBI:24875"/>
    </ligand>
</feature>
<dbReference type="PANTHER" id="PTHR43600:SF4">
    <property type="entry name" value="CYTOSOLIC NIFE-HYDROGENASE, ALPHA SUBUNIT"/>
    <property type="match status" value="1"/>
</dbReference>
<dbReference type="InterPro" id="IPR029014">
    <property type="entry name" value="NiFe-Hase_large"/>
</dbReference>
<feature type="binding site" evidence="2">
    <location>
        <position position="369"/>
    </location>
    <ligand>
        <name>Mg(2+)</name>
        <dbReference type="ChEBI" id="CHEBI:18420"/>
    </ligand>
</feature>
<dbReference type="Gene3D" id="1.10.645.10">
    <property type="entry name" value="Cytochrome-c3 Hydrogenase, chain B"/>
    <property type="match status" value="1"/>
</dbReference>
<sequence>MSSVIEIHPLTRVEGHGMIQLVYEGGRVARVELVLTESPRLFEALLKGKSFVEIPDIICRICSLCSTIHRVTALHAVENALGIEVSQVTRLTRELMAHAGQIQSHALHLYFLVLPDLLGVTGLTGLAKAAPETLRAGLAIKQAANLVQETAGGRLIHPINLALGRLGRPLARGELSRLKDALEEIVPECAQAVQLFAFPPPFPRLTRPDYLAARPDATWYSGSLLHGTEGAVVPVTDYRSRIVEEVVPETFAKRSLVSGKVMTVGALARVNLGTMLSPRAAEALRALEPSIVGCDIWGNVPAQVVEMIHSVDAALDIVERLWETGPQQEEPPALKPRAGAGSAACEAPRGTLIHSFAFDADGRCTAADVITPTALNHAALARDLSDLTRQMPDADKGELTAALQRLVRAYDPCISCAVHVIEC</sequence>
<feature type="binding site" evidence="2">
    <location>
        <position position="65"/>
    </location>
    <ligand>
        <name>Ni(2+)</name>
        <dbReference type="ChEBI" id="CHEBI:49786"/>
    </ligand>
</feature>
<feature type="binding site" evidence="2">
    <location>
        <position position="62"/>
    </location>
    <ligand>
        <name>Mg(2+)</name>
        <dbReference type="ChEBI" id="CHEBI:18420"/>
    </ligand>
</feature>
<organism evidence="3 4">
    <name type="scientific">Geomesophilobacter sediminis</name>
    <dbReference type="NCBI Taxonomy" id="2798584"/>
    <lineage>
        <taxon>Bacteria</taxon>
        <taxon>Pseudomonadati</taxon>
        <taxon>Thermodesulfobacteriota</taxon>
        <taxon>Desulfuromonadia</taxon>
        <taxon>Geobacterales</taxon>
        <taxon>Geobacteraceae</taxon>
        <taxon>Geomesophilobacter</taxon>
    </lineage>
</organism>
<evidence type="ECO:0000256" key="1">
    <source>
        <dbReference type="ARBA" id="ARBA00023002"/>
    </source>
</evidence>